<reference evidence="3 5" key="2">
    <citation type="journal article" date="2020" name="Int. J. Syst. Evol. Microbiol.">
        <title>Pseudomonas kitaguniensis sp. nov., a pathogen causing bacterial rot of Welsh onion in Japan.</title>
        <authorList>
            <person name="Sawada H."/>
            <person name="Fujikawa T."/>
            <person name="Nishiwaki Y."/>
            <person name="Horita H."/>
        </authorList>
    </citation>
    <scope>NUCLEOTIDE SEQUENCE [LARGE SCALE GENOMIC DNA]</scope>
    <source>
        <strain evidence="3 5">MAFF 212408</strain>
    </source>
</reference>
<reference evidence="2 4" key="1">
    <citation type="submission" date="2019-09" db="EMBL/GenBank/DDBJ databases">
        <title>The draft genomes of Allium pathogen Pseudomonas sp.</title>
        <authorList>
            <person name="Fujikawa T."/>
            <person name="Sawada H."/>
        </authorList>
    </citation>
    <scope>NUCLEOTIDE SEQUENCE [LARGE SCALE GENOMIC DNA]</scope>
    <source>
        <strain evidence="2 4">MAFF 730085</strain>
    </source>
</reference>
<evidence type="ECO:0000313" key="5">
    <source>
        <dbReference type="Proteomes" id="UP000326112"/>
    </source>
</evidence>
<protein>
    <submittedName>
        <fullName evidence="2">Uncharacterized protein</fullName>
    </submittedName>
</protein>
<name>A0A5N7K0A8_9PSED</name>
<dbReference type="Proteomes" id="UP000325438">
    <property type="component" value="Unassembled WGS sequence"/>
</dbReference>
<dbReference type="EMBL" id="VUBA01000200">
    <property type="protein sequence ID" value="MPQ87105.1"/>
    <property type="molecule type" value="Genomic_DNA"/>
</dbReference>
<accession>A0A5N7K0A8</accession>
<evidence type="ECO:0000313" key="4">
    <source>
        <dbReference type="Proteomes" id="UP000325438"/>
    </source>
</evidence>
<keyword evidence="1" id="KW-1133">Transmembrane helix</keyword>
<proteinExistence type="predicted"/>
<evidence type="ECO:0000313" key="2">
    <source>
        <dbReference type="EMBL" id="MPQ87105.1"/>
    </source>
</evidence>
<feature type="transmembrane region" description="Helical" evidence="1">
    <location>
        <begin position="39"/>
        <end position="59"/>
    </location>
</feature>
<organism evidence="2 4">
    <name type="scientific">Pseudomonas kitaguniensis</name>
    <dbReference type="NCBI Taxonomy" id="2607908"/>
    <lineage>
        <taxon>Bacteria</taxon>
        <taxon>Pseudomonadati</taxon>
        <taxon>Pseudomonadota</taxon>
        <taxon>Gammaproteobacteria</taxon>
        <taxon>Pseudomonadales</taxon>
        <taxon>Pseudomonadaceae</taxon>
        <taxon>Pseudomonas</taxon>
    </lineage>
</organism>
<keyword evidence="5" id="KW-1185">Reference proteome</keyword>
<sequence>MHSLVLTALQLLGCMALLFVVKAVIELFIGPIAETWIDLALILTAYLMFFALTPLQHWMQRRSQKRARRRAVRRESTSDRQSSN</sequence>
<keyword evidence="1" id="KW-0812">Transmembrane</keyword>
<dbReference type="RefSeq" id="WP_058414038.1">
    <property type="nucleotide sequence ID" value="NZ_JBLZPT010000010.1"/>
</dbReference>
<dbReference type="EMBL" id="VUAZ01000024">
    <property type="protein sequence ID" value="MPR01594.1"/>
    <property type="molecule type" value="Genomic_DNA"/>
</dbReference>
<evidence type="ECO:0000256" key="1">
    <source>
        <dbReference type="SAM" id="Phobius"/>
    </source>
</evidence>
<comment type="caution">
    <text evidence="2">The sequence shown here is derived from an EMBL/GenBank/DDBJ whole genome shotgun (WGS) entry which is preliminary data.</text>
</comment>
<dbReference type="Proteomes" id="UP000326112">
    <property type="component" value="Unassembled WGS sequence"/>
</dbReference>
<reference evidence="3 5" key="3">
    <citation type="journal article" date="2023" name="Plant Pathol.">
        <title>Dismantling and reorganizing Pseudomonas marginalis sensu#lato.</title>
        <authorList>
            <person name="Sawada H."/>
            <person name="Fujikawa T."/>
            <person name="Satou M."/>
        </authorList>
    </citation>
    <scope>NUCLEOTIDE SEQUENCE [LARGE SCALE GENOMIC DNA]</scope>
    <source>
        <strain evidence="3 5">MAFF 212408</strain>
    </source>
</reference>
<dbReference type="AlphaFoldDB" id="A0A5N7K0A8"/>
<gene>
    <name evidence="3" type="ORF">F0169_05590</name>
    <name evidence="2" type="ORF">F0170_25890</name>
</gene>
<keyword evidence="1" id="KW-0472">Membrane</keyword>
<evidence type="ECO:0000313" key="3">
    <source>
        <dbReference type="EMBL" id="MPR01594.1"/>
    </source>
</evidence>